<dbReference type="AlphaFoldDB" id="A0A1Z4ETM1"/>
<reference evidence="2 3" key="2">
    <citation type="journal article" date="2017" name="Int. J. Syst. Evol. Microbiol.">
        <title>Mycobacterium stephanolepidis sp. nov., a rapidly growing species related to Mycobacterium chelonae, isolated from marine teleost fish, Stephanolepis cirrhifer.</title>
        <authorList>
            <person name="Fukano H."/>
            <person name="Wada S."/>
            <person name="Kurata O."/>
            <person name="Katayama K."/>
            <person name="Fujiwara N."/>
            <person name="Hoshino Y."/>
        </authorList>
    </citation>
    <scope>NUCLEOTIDE SEQUENCE [LARGE SCALE GENOMIC DNA]</scope>
    <source>
        <strain evidence="2 3">NJB0901</strain>
    </source>
</reference>
<evidence type="ECO:0000313" key="3">
    <source>
        <dbReference type="Proteomes" id="UP000217954"/>
    </source>
</evidence>
<name>A0A1Z4ETM1_9MYCO</name>
<feature type="compositionally biased region" description="Polar residues" evidence="1">
    <location>
        <begin position="508"/>
        <end position="522"/>
    </location>
</feature>
<sequence length="545" mass="58634">MNNDEFFTATPELQAIHGWARARYAAPWAVFGAVLLRVSASVGPHVQLPGLIGGRASLNLLCAFVSASGGGKGISDKVARLAWPKPILELPIGSGEGIAATFKRPEKEGEDNEAITAAIFNVPEVDTLAGIASRQGSILLAQLKSMAMGEQIGQQNASKATSRVVAAHTYRCCLSVGAQPLHTSVIFNDATGGTPQRFLWFPTTDPSMPAEAAPDPAPLNTDIPVYVPNDDGVVEIAYGPDAIRETVIGAHLARQRGEGDALDGHALLTRCKVAALLAVLHHRSVVSELDWQLSEVVMTVSDATRDWITNEAKKAQRAKVRERAVARAAGDDFYDASRLETVKRSILRLLERDGEQPGNKLRSRLGKREKRDLFDQAVALLEADGLVSERTDEYNGARRVRYRIGSGLTHEVTPENPSSEGVTQLVRPDHPATVTELDLPSSHCPDCHTARARVDTGKCGPCTLATIGAHEFLVCWFRTNTQRGEWVEPATVISAGLEIGYKHATLKAAQQRQGSPRIQSSGTGRGSKWRLDSATTSTAGTKETA</sequence>
<evidence type="ECO:0000313" key="2">
    <source>
        <dbReference type="EMBL" id="BAX96320.1"/>
    </source>
</evidence>
<keyword evidence="3" id="KW-1185">Reference proteome</keyword>
<reference evidence="3" key="1">
    <citation type="journal article" date="2017" name="Genome Announc.">
        <title>Complete Genome Sequence of Mycobacterium stephanolepidis.</title>
        <authorList>
            <person name="Fukano H."/>
            <person name="Yoshida M."/>
            <person name="Katayama Y."/>
            <person name="Omatsu T."/>
            <person name="Mizutani T."/>
            <person name="Kurata O."/>
            <person name="Wada S."/>
            <person name="Hoshino Y."/>
        </authorList>
    </citation>
    <scope>NUCLEOTIDE SEQUENCE [LARGE SCALE GENOMIC DNA]</scope>
    <source>
        <strain evidence="3">NJB0901</strain>
    </source>
</reference>
<proteinExistence type="predicted"/>
<dbReference type="Proteomes" id="UP000217954">
    <property type="component" value="Chromosome"/>
</dbReference>
<organism evidence="2 3">
    <name type="scientific">[Mycobacterium] stephanolepidis</name>
    <dbReference type="NCBI Taxonomy" id="1520670"/>
    <lineage>
        <taxon>Bacteria</taxon>
        <taxon>Bacillati</taxon>
        <taxon>Actinomycetota</taxon>
        <taxon>Actinomycetes</taxon>
        <taxon>Mycobacteriales</taxon>
        <taxon>Mycobacteriaceae</taxon>
        <taxon>Mycobacteroides</taxon>
    </lineage>
</organism>
<protein>
    <recommendedName>
        <fullName evidence="4">DUF3987 domain-containing protein</fullName>
    </recommendedName>
</protein>
<gene>
    <name evidence="2" type="ORF">MSTE_00985</name>
</gene>
<accession>A0A1Z4ETM1</accession>
<evidence type="ECO:0000256" key="1">
    <source>
        <dbReference type="SAM" id="MobiDB-lite"/>
    </source>
</evidence>
<dbReference type="EMBL" id="AP018165">
    <property type="protein sequence ID" value="BAX96320.1"/>
    <property type="molecule type" value="Genomic_DNA"/>
</dbReference>
<feature type="compositionally biased region" description="Polar residues" evidence="1">
    <location>
        <begin position="533"/>
        <end position="545"/>
    </location>
</feature>
<dbReference type="KEGG" id="mste:MSTE_00985"/>
<feature type="region of interest" description="Disordered" evidence="1">
    <location>
        <begin position="507"/>
        <end position="545"/>
    </location>
</feature>
<evidence type="ECO:0008006" key="4">
    <source>
        <dbReference type="Google" id="ProtNLM"/>
    </source>
</evidence>
<dbReference type="RefSeq" id="WP_231896995.1">
    <property type="nucleotide sequence ID" value="NZ_AP018165.1"/>
</dbReference>